<evidence type="ECO:0000256" key="5">
    <source>
        <dbReference type="ARBA" id="ARBA00023136"/>
    </source>
</evidence>
<organism evidence="7 8">
    <name type="scientific">Brevibacillus brevis</name>
    <name type="common">Bacillus brevis</name>
    <dbReference type="NCBI Taxonomy" id="1393"/>
    <lineage>
        <taxon>Bacteria</taxon>
        <taxon>Bacillati</taxon>
        <taxon>Bacillota</taxon>
        <taxon>Bacilli</taxon>
        <taxon>Bacillales</taxon>
        <taxon>Paenibacillaceae</taxon>
        <taxon>Brevibacillus</taxon>
    </lineage>
</organism>
<accession>A0A2Z4MRL0</accession>
<keyword evidence="4 6" id="KW-1133">Transmembrane helix</keyword>
<evidence type="ECO:0000313" key="7">
    <source>
        <dbReference type="EMBL" id="AWX59197.1"/>
    </source>
</evidence>
<evidence type="ECO:0000256" key="4">
    <source>
        <dbReference type="ARBA" id="ARBA00022989"/>
    </source>
</evidence>
<dbReference type="InterPro" id="IPR010070">
    <property type="entry name" value="YjcZ-like"/>
</dbReference>
<evidence type="ECO:0000313" key="8">
    <source>
        <dbReference type="Proteomes" id="UP000036061"/>
    </source>
</evidence>
<keyword evidence="3 6" id="KW-0812">Transmembrane</keyword>
<feature type="transmembrane region" description="Helical" evidence="6">
    <location>
        <begin position="84"/>
        <end position="103"/>
    </location>
</feature>
<protein>
    <recommendedName>
        <fullName evidence="9">Sporulation protein YjcZ</fullName>
    </recommendedName>
</protein>
<dbReference type="RefSeq" id="WP_113732303.1">
    <property type="nucleotide sequence ID" value="NZ_CP030117.1"/>
</dbReference>
<sequence length="104" mass="11469">MIRSPASCAPPTFITVFILPYSTPPLIVAKQIRPSSANLYKKAFLMHKKTQGGHSVGSYSLVFHTMKVDASCARRRVFFVSCNNNFALILVLFVLLVIVLVVIG</sequence>
<dbReference type="Pfam" id="PF09680">
    <property type="entry name" value="YjcZ_2"/>
    <property type="match status" value="1"/>
</dbReference>
<dbReference type="Proteomes" id="UP000036061">
    <property type="component" value="Chromosome"/>
</dbReference>
<comment type="similarity">
    <text evidence="2">Belongs to the SscA family.</text>
</comment>
<evidence type="ECO:0000256" key="2">
    <source>
        <dbReference type="ARBA" id="ARBA00010221"/>
    </source>
</evidence>
<dbReference type="GO" id="GO:0016020">
    <property type="term" value="C:membrane"/>
    <property type="evidence" value="ECO:0007669"/>
    <property type="project" value="UniProtKB-SubCell"/>
</dbReference>
<dbReference type="EMBL" id="CP030117">
    <property type="protein sequence ID" value="AWX59197.1"/>
    <property type="molecule type" value="Genomic_DNA"/>
</dbReference>
<evidence type="ECO:0000256" key="1">
    <source>
        <dbReference type="ARBA" id="ARBA00004370"/>
    </source>
</evidence>
<keyword evidence="5 6" id="KW-0472">Membrane</keyword>
<dbReference type="AlphaFoldDB" id="A0A2Z4MRL0"/>
<proteinExistence type="inferred from homology"/>
<gene>
    <name evidence="7" type="ORF">AB432_011015</name>
</gene>
<evidence type="ECO:0000256" key="6">
    <source>
        <dbReference type="SAM" id="Phobius"/>
    </source>
</evidence>
<evidence type="ECO:0008006" key="9">
    <source>
        <dbReference type="Google" id="ProtNLM"/>
    </source>
</evidence>
<name>A0A2Z4MRL0_BREBE</name>
<evidence type="ECO:0000256" key="3">
    <source>
        <dbReference type="ARBA" id="ARBA00022692"/>
    </source>
</evidence>
<reference evidence="7 8" key="1">
    <citation type="journal article" date="2015" name="Genome Announc.">
        <title>Draft Genome Sequence of Brevibacillus brevis DZQ7, a Plant Growth-Promoting Rhizobacterium with Broad-Spectrum Antimicrobial Activity.</title>
        <authorList>
            <person name="Hou Q."/>
            <person name="Wang C."/>
            <person name="Hou X."/>
            <person name="Xia Z."/>
            <person name="Ye J."/>
            <person name="Liu K."/>
            <person name="Liu H."/>
            <person name="Wang J."/>
            <person name="Guo H."/>
            <person name="Yu X."/>
            <person name="Yang Y."/>
            <person name="Du B."/>
            <person name="Ding Y."/>
        </authorList>
    </citation>
    <scope>NUCLEOTIDE SEQUENCE [LARGE SCALE GENOMIC DNA]</scope>
    <source>
        <strain evidence="7 8">DZQ7</strain>
    </source>
</reference>
<comment type="subcellular location">
    <subcellularLocation>
        <location evidence="1">Membrane</location>
    </subcellularLocation>
</comment>